<dbReference type="AlphaFoldDB" id="A0A3N6V461"/>
<dbReference type="PRINTS" id="PR01302">
    <property type="entry name" value="TYPE3IMPPROT"/>
</dbReference>
<evidence type="ECO:0000256" key="3">
    <source>
        <dbReference type="ARBA" id="ARBA00022475"/>
    </source>
</evidence>
<dbReference type="InterPro" id="IPR005838">
    <property type="entry name" value="T3SS_IM_P"/>
</dbReference>
<comment type="caution">
    <text evidence="8">The sequence shown here is derived from an EMBL/GenBank/DDBJ whole genome shotgun (WGS) entry which is preliminary data.</text>
</comment>
<feature type="transmembrane region" description="Helical" evidence="7">
    <location>
        <begin position="12"/>
        <end position="34"/>
    </location>
</feature>
<evidence type="ECO:0000256" key="1">
    <source>
        <dbReference type="ARBA" id="ARBA00004651"/>
    </source>
</evidence>
<dbReference type="RefSeq" id="WP_124231355.1">
    <property type="nucleotide sequence ID" value="NZ_RHHM01000001.1"/>
</dbReference>
<comment type="subcellular location">
    <subcellularLocation>
        <location evidence="1">Cell membrane</location>
        <topology evidence="1">Multi-pass membrane protein</topology>
    </subcellularLocation>
</comment>
<protein>
    <submittedName>
        <fullName evidence="8">EscR/YscR/HrcR family type III secretion system export apparatus protein</fullName>
    </submittedName>
</protein>
<organism evidence="8 9">
    <name type="scientific">Erwinia psidii</name>
    <dbReference type="NCBI Taxonomy" id="69224"/>
    <lineage>
        <taxon>Bacteria</taxon>
        <taxon>Pseudomonadati</taxon>
        <taxon>Pseudomonadota</taxon>
        <taxon>Gammaproteobacteria</taxon>
        <taxon>Enterobacterales</taxon>
        <taxon>Erwiniaceae</taxon>
        <taxon>Erwinia</taxon>
    </lineage>
</organism>
<proteinExistence type="inferred from homology"/>
<evidence type="ECO:0000256" key="4">
    <source>
        <dbReference type="ARBA" id="ARBA00022692"/>
    </source>
</evidence>
<evidence type="ECO:0000256" key="5">
    <source>
        <dbReference type="ARBA" id="ARBA00022989"/>
    </source>
</evidence>
<dbReference type="GO" id="GO:0009306">
    <property type="term" value="P:protein secretion"/>
    <property type="evidence" value="ECO:0007669"/>
    <property type="project" value="UniProtKB-UniRule"/>
</dbReference>
<evidence type="ECO:0000256" key="6">
    <source>
        <dbReference type="ARBA" id="ARBA00023136"/>
    </source>
</evidence>
<dbReference type="Proteomes" id="UP000279457">
    <property type="component" value="Unassembled WGS sequence"/>
</dbReference>
<name>A0A3N6V461_9GAMM</name>
<reference evidence="8 9" key="1">
    <citation type="submission" date="2018-10" db="EMBL/GenBank/DDBJ databases">
        <title>Draft genome sequence for the type isolate of Erwinia psidii, agent causal of bacterial blight in guava (Psidium guajava) and wilt and die-back of Eucalyptus spp.</title>
        <authorList>
            <person name="Hermenegildo P.S."/>
            <person name="Santos S.A."/>
            <person name="Guimaraes L.M.S."/>
            <person name="Vidigal P.M.P."/>
            <person name="Pereira I.C."/>
            <person name="Badel J.L."/>
            <person name="Alfenas-Zerbini P."/>
            <person name="Ferreira M.A.S.V."/>
            <person name="Alfenas A.C."/>
        </authorList>
    </citation>
    <scope>NUCLEOTIDE SEQUENCE [LARGE SCALE GENOMIC DNA]</scope>
    <source>
        <strain evidence="8 9">IBSBF 435</strain>
    </source>
</reference>
<keyword evidence="9" id="KW-1185">Reference proteome</keyword>
<dbReference type="Pfam" id="PF00813">
    <property type="entry name" value="FliP"/>
    <property type="match status" value="1"/>
</dbReference>
<keyword evidence="4 7" id="KW-0812">Transmembrane</keyword>
<comment type="caution">
    <text evidence="7">Lacks conserved residue(s) required for the propagation of feature annotation.</text>
</comment>
<dbReference type="NCBIfam" id="NF009438">
    <property type="entry name" value="PRK12797.1"/>
    <property type="match status" value="1"/>
</dbReference>
<comment type="similarity">
    <text evidence="2 7">Belongs to the FliP/MopC/SpaP family.</text>
</comment>
<keyword evidence="5 7" id="KW-1133">Transmembrane helix</keyword>
<evidence type="ECO:0000313" key="9">
    <source>
        <dbReference type="Proteomes" id="UP000279457"/>
    </source>
</evidence>
<feature type="transmembrane region" description="Helical" evidence="7">
    <location>
        <begin position="54"/>
        <end position="72"/>
    </location>
</feature>
<dbReference type="OrthoDB" id="9805111at2"/>
<sequence>MDIQNIDPHILAIFVGAISLLPLFIIICTSFLKISVVLLIVRNALGIQQVPANMVIYSISLAATIFIMMPVFNETCRRIEDVSQGEMNIEAIYSNRERIIEPLQNFFLHNINPDTQIRLTKAAKKLWQKNAEDPVDHNNLAIILSSFVLSELQAGFKTGFLIYIPFLVVDLLVANILMALGMQMVAPMVVSLPLKLLLFTLIDGWSRLLEGLFYSYL</sequence>
<accession>A0A3N6V461</accession>
<evidence type="ECO:0000313" key="8">
    <source>
        <dbReference type="EMBL" id="RQM39905.1"/>
    </source>
</evidence>
<evidence type="ECO:0000256" key="7">
    <source>
        <dbReference type="RuleBase" id="RU362070"/>
    </source>
</evidence>
<keyword evidence="3 7" id="KW-1003">Cell membrane</keyword>
<dbReference type="NCBIfam" id="TIGR01102">
    <property type="entry name" value="yscR"/>
    <property type="match status" value="1"/>
</dbReference>
<dbReference type="PANTHER" id="PTHR30587:SF2">
    <property type="entry name" value="SURFACE PRESENTATION OF ANTIGENS PROTEIN SPAP"/>
    <property type="match status" value="1"/>
</dbReference>
<dbReference type="GO" id="GO:0005886">
    <property type="term" value="C:plasma membrane"/>
    <property type="evidence" value="ECO:0007669"/>
    <property type="project" value="UniProtKB-SubCell"/>
</dbReference>
<evidence type="ECO:0000256" key="2">
    <source>
        <dbReference type="ARBA" id="ARBA00006257"/>
    </source>
</evidence>
<gene>
    <name evidence="8" type="ORF">EB241_00910</name>
</gene>
<feature type="transmembrane region" description="Helical" evidence="7">
    <location>
        <begin position="160"/>
        <end position="178"/>
    </location>
</feature>
<dbReference type="PANTHER" id="PTHR30587">
    <property type="entry name" value="FLAGELLAR BIOSYNTHETIC PROTEIN FLIP"/>
    <property type="match status" value="1"/>
</dbReference>
<dbReference type="InterPro" id="IPR005773">
    <property type="entry name" value="T3SS_YscR-like"/>
</dbReference>
<dbReference type="EMBL" id="RHHM01000001">
    <property type="protein sequence ID" value="RQM39905.1"/>
    <property type="molecule type" value="Genomic_DNA"/>
</dbReference>
<keyword evidence="6 7" id="KW-0472">Membrane</keyword>